<evidence type="ECO:0000256" key="5">
    <source>
        <dbReference type="ARBA" id="ARBA00046920"/>
    </source>
</evidence>
<evidence type="ECO:0000256" key="4">
    <source>
        <dbReference type="ARBA" id="ARBA00046124"/>
    </source>
</evidence>
<dbReference type="eggNOG" id="KOG2027">
    <property type="taxonomic scope" value="Eukaryota"/>
</dbReference>
<comment type="subunit">
    <text evidence="5">Interacts with CHMP1A, CHMP1B, VPS4A and VTA1. Interacts with SPAST, STAMBP, and USP8. May interact with VPS37B. May associate with the ESCRT-I complex. Interacts with MITD1, in competition with VSP4. Interacts with SPART (via MIT domain); leading to the recruitment of SPART to midbodies. Interacts with SPAST.</text>
</comment>
<keyword evidence="6" id="KW-0175">Coiled coil</keyword>
<dbReference type="OrthoDB" id="29853at2759"/>
<feature type="coiled-coil region" evidence="6">
    <location>
        <begin position="8"/>
        <end position="42"/>
    </location>
</feature>
<proteinExistence type="inferred from homology"/>
<evidence type="ECO:0000256" key="6">
    <source>
        <dbReference type="SAM" id="Coils"/>
    </source>
</evidence>
<dbReference type="AlphaFoldDB" id="B4H7B1"/>
<dbReference type="InterPro" id="IPR005061">
    <property type="entry name" value="Ist1"/>
</dbReference>
<dbReference type="EMBL" id="CH479217">
    <property type="protein sequence ID" value="EDW33717.1"/>
    <property type="molecule type" value="Genomic_DNA"/>
</dbReference>
<dbReference type="GO" id="GO:0015031">
    <property type="term" value="P:protein transport"/>
    <property type="evidence" value="ECO:0007669"/>
    <property type="project" value="InterPro"/>
</dbReference>
<reference evidence="7 8" key="1">
    <citation type="journal article" date="2007" name="Nature">
        <title>Evolution of genes and genomes on the Drosophila phylogeny.</title>
        <authorList>
            <consortium name="Drosophila 12 Genomes Consortium"/>
            <person name="Clark A.G."/>
            <person name="Eisen M.B."/>
            <person name="Smith D.R."/>
            <person name="Bergman C.M."/>
            <person name="Oliver B."/>
            <person name="Markow T.A."/>
            <person name="Kaufman T.C."/>
            <person name="Kellis M."/>
            <person name="Gelbart W."/>
            <person name="Iyer V.N."/>
            <person name="Pollard D.A."/>
            <person name="Sackton T.B."/>
            <person name="Larracuente A.M."/>
            <person name="Singh N.D."/>
            <person name="Abad J.P."/>
            <person name="Abt D.N."/>
            <person name="Adryan B."/>
            <person name="Aguade M."/>
            <person name="Akashi H."/>
            <person name="Anderson W.W."/>
            <person name="Aquadro C.F."/>
            <person name="Ardell D.H."/>
            <person name="Arguello R."/>
            <person name="Artieri C.G."/>
            <person name="Barbash D.A."/>
            <person name="Barker D."/>
            <person name="Barsanti P."/>
            <person name="Batterham P."/>
            <person name="Batzoglou S."/>
            <person name="Begun D."/>
            <person name="Bhutkar A."/>
            <person name="Blanco E."/>
            <person name="Bosak S.A."/>
            <person name="Bradley R.K."/>
            <person name="Brand A.D."/>
            <person name="Brent M.R."/>
            <person name="Brooks A.N."/>
            <person name="Brown R.H."/>
            <person name="Butlin R.K."/>
            <person name="Caggese C."/>
            <person name="Calvi B.R."/>
            <person name="Bernardo de Carvalho A."/>
            <person name="Caspi A."/>
            <person name="Castrezana S."/>
            <person name="Celniker S.E."/>
            <person name="Chang J.L."/>
            <person name="Chapple C."/>
            <person name="Chatterji S."/>
            <person name="Chinwalla A."/>
            <person name="Civetta A."/>
            <person name="Clifton S.W."/>
            <person name="Comeron J.M."/>
            <person name="Costello J.C."/>
            <person name="Coyne J.A."/>
            <person name="Daub J."/>
            <person name="David R.G."/>
            <person name="Delcher A.L."/>
            <person name="Delehaunty K."/>
            <person name="Do C.B."/>
            <person name="Ebling H."/>
            <person name="Edwards K."/>
            <person name="Eickbush T."/>
            <person name="Evans J.D."/>
            <person name="Filipski A."/>
            <person name="Findeiss S."/>
            <person name="Freyhult E."/>
            <person name="Fulton L."/>
            <person name="Fulton R."/>
            <person name="Garcia A.C."/>
            <person name="Gardiner A."/>
            <person name="Garfield D.A."/>
            <person name="Garvin B.E."/>
            <person name="Gibson G."/>
            <person name="Gilbert D."/>
            <person name="Gnerre S."/>
            <person name="Godfrey J."/>
            <person name="Good R."/>
            <person name="Gotea V."/>
            <person name="Gravely B."/>
            <person name="Greenberg A.J."/>
            <person name="Griffiths-Jones S."/>
            <person name="Gross S."/>
            <person name="Guigo R."/>
            <person name="Gustafson E.A."/>
            <person name="Haerty W."/>
            <person name="Hahn M.W."/>
            <person name="Halligan D.L."/>
            <person name="Halpern A.L."/>
            <person name="Halter G.M."/>
            <person name="Han M.V."/>
            <person name="Heger A."/>
            <person name="Hillier L."/>
            <person name="Hinrichs A.S."/>
            <person name="Holmes I."/>
            <person name="Hoskins R.A."/>
            <person name="Hubisz M.J."/>
            <person name="Hultmark D."/>
            <person name="Huntley M.A."/>
            <person name="Jaffe D.B."/>
            <person name="Jagadeeshan S."/>
            <person name="Jeck W.R."/>
            <person name="Johnson J."/>
            <person name="Jones C.D."/>
            <person name="Jordan W.C."/>
            <person name="Karpen G.H."/>
            <person name="Kataoka E."/>
            <person name="Keightley P.D."/>
            <person name="Kheradpour P."/>
            <person name="Kirkness E.F."/>
            <person name="Koerich L.B."/>
            <person name="Kristiansen K."/>
            <person name="Kudrna D."/>
            <person name="Kulathinal R.J."/>
            <person name="Kumar S."/>
            <person name="Kwok R."/>
            <person name="Lander E."/>
            <person name="Langley C.H."/>
            <person name="Lapoint R."/>
            <person name="Lazzaro B.P."/>
            <person name="Lee S.J."/>
            <person name="Levesque L."/>
            <person name="Li R."/>
            <person name="Lin C.F."/>
            <person name="Lin M.F."/>
            <person name="Lindblad-Toh K."/>
            <person name="Llopart A."/>
            <person name="Long M."/>
            <person name="Low L."/>
            <person name="Lozovsky E."/>
            <person name="Lu J."/>
            <person name="Luo M."/>
            <person name="Machado C.A."/>
            <person name="Makalowski W."/>
            <person name="Marzo M."/>
            <person name="Matsuda M."/>
            <person name="Matzkin L."/>
            <person name="McAllister B."/>
            <person name="McBride C.S."/>
            <person name="McKernan B."/>
            <person name="McKernan K."/>
            <person name="Mendez-Lago M."/>
            <person name="Minx P."/>
            <person name="Mollenhauer M.U."/>
            <person name="Montooth K."/>
            <person name="Mount S.M."/>
            <person name="Mu X."/>
            <person name="Myers E."/>
            <person name="Negre B."/>
            <person name="Newfeld S."/>
            <person name="Nielsen R."/>
            <person name="Noor M.A."/>
            <person name="O'Grady P."/>
            <person name="Pachter L."/>
            <person name="Papaceit M."/>
            <person name="Parisi M.J."/>
            <person name="Parisi M."/>
            <person name="Parts L."/>
            <person name="Pedersen J.S."/>
            <person name="Pesole G."/>
            <person name="Phillippy A.M."/>
            <person name="Ponting C.P."/>
            <person name="Pop M."/>
            <person name="Porcelli D."/>
            <person name="Powell J.R."/>
            <person name="Prohaska S."/>
            <person name="Pruitt K."/>
            <person name="Puig M."/>
            <person name="Quesneville H."/>
            <person name="Ram K.R."/>
            <person name="Rand D."/>
            <person name="Rasmussen M.D."/>
            <person name="Reed L.K."/>
            <person name="Reenan R."/>
            <person name="Reily A."/>
            <person name="Remington K.A."/>
            <person name="Rieger T.T."/>
            <person name="Ritchie M.G."/>
            <person name="Robin C."/>
            <person name="Rogers Y.H."/>
            <person name="Rohde C."/>
            <person name="Rozas J."/>
            <person name="Rubenfield M.J."/>
            <person name="Ruiz A."/>
            <person name="Russo S."/>
            <person name="Salzberg S.L."/>
            <person name="Sanchez-Gracia A."/>
            <person name="Saranga D.J."/>
            <person name="Sato H."/>
            <person name="Schaeffer S.W."/>
            <person name="Schatz M.C."/>
            <person name="Schlenke T."/>
            <person name="Schwartz R."/>
            <person name="Segarra C."/>
            <person name="Singh R.S."/>
            <person name="Sirot L."/>
            <person name="Sirota M."/>
            <person name="Sisneros N.B."/>
            <person name="Smith C.D."/>
            <person name="Smith T.F."/>
            <person name="Spieth J."/>
            <person name="Stage D.E."/>
            <person name="Stark A."/>
            <person name="Stephan W."/>
            <person name="Strausberg R.L."/>
            <person name="Strempel S."/>
            <person name="Sturgill D."/>
            <person name="Sutton G."/>
            <person name="Sutton G.G."/>
            <person name="Tao W."/>
            <person name="Teichmann S."/>
            <person name="Tobari Y.N."/>
            <person name="Tomimura Y."/>
            <person name="Tsolas J.M."/>
            <person name="Valente V.L."/>
            <person name="Venter E."/>
            <person name="Venter J.C."/>
            <person name="Vicario S."/>
            <person name="Vieira F.G."/>
            <person name="Vilella A.J."/>
            <person name="Villasante A."/>
            <person name="Walenz B."/>
            <person name="Wang J."/>
            <person name="Wasserman M."/>
            <person name="Watts T."/>
            <person name="Wilson D."/>
            <person name="Wilson R.K."/>
            <person name="Wing R.A."/>
            <person name="Wolfner M.F."/>
            <person name="Wong A."/>
            <person name="Wong G.K."/>
            <person name="Wu C.I."/>
            <person name="Wu G."/>
            <person name="Yamamoto D."/>
            <person name="Yang H.P."/>
            <person name="Yang S.P."/>
            <person name="Yorke J.A."/>
            <person name="Yoshida K."/>
            <person name="Zdobnov E."/>
            <person name="Zhang P."/>
            <person name="Zhang Y."/>
            <person name="Zimin A.V."/>
            <person name="Baldwin J."/>
            <person name="Abdouelleil A."/>
            <person name="Abdulkadir J."/>
            <person name="Abebe A."/>
            <person name="Abera B."/>
            <person name="Abreu J."/>
            <person name="Acer S.C."/>
            <person name="Aftuck L."/>
            <person name="Alexander A."/>
            <person name="An P."/>
            <person name="Anderson E."/>
            <person name="Anderson S."/>
            <person name="Arachi H."/>
            <person name="Azer M."/>
            <person name="Bachantsang P."/>
            <person name="Barry A."/>
            <person name="Bayul T."/>
            <person name="Berlin A."/>
            <person name="Bessette D."/>
            <person name="Bloom T."/>
            <person name="Blye J."/>
            <person name="Boguslavskiy L."/>
            <person name="Bonnet C."/>
            <person name="Boukhgalter B."/>
            <person name="Bourzgui I."/>
            <person name="Brown A."/>
            <person name="Cahill P."/>
            <person name="Channer S."/>
            <person name="Cheshatsang Y."/>
            <person name="Chuda L."/>
            <person name="Citroen M."/>
            <person name="Collymore A."/>
            <person name="Cooke P."/>
            <person name="Costello M."/>
            <person name="D'Aco K."/>
            <person name="Daza R."/>
            <person name="De Haan G."/>
            <person name="DeGray S."/>
            <person name="DeMaso C."/>
            <person name="Dhargay N."/>
            <person name="Dooley K."/>
            <person name="Dooley E."/>
            <person name="Doricent M."/>
            <person name="Dorje P."/>
            <person name="Dorjee K."/>
            <person name="Dupes A."/>
            <person name="Elong R."/>
            <person name="Falk J."/>
            <person name="Farina A."/>
            <person name="Faro S."/>
            <person name="Ferguson D."/>
            <person name="Fisher S."/>
            <person name="Foley C.D."/>
            <person name="Franke A."/>
            <person name="Friedrich D."/>
            <person name="Gadbois L."/>
            <person name="Gearin G."/>
            <person name="Gearin C.R."/>
            <person name="Giannoukos G."/>
            <person name="Goode T."/>
            <person name="Graham J."/>
            <person name="Grandbois E."/>
            <person name="Grewal S."/>
            <person name="Gyaltsen K."/>
            <person name="Hafez N."/>
            <person name="Hagos B."/>
            <person name="Hall J."/>
            <person name="Henson C."/>
            <person name="Hollinger A."/>
            <person name="Honan T."/>
            <person name="Huard M.D."/>
            <person name="Hughes L."/>
            <person name="Hurhula B."/>
            <person name="Husby M.E."/>
            <person name="Kamat A."/>
            <person name="Kanga B."/>
            <person name="Kashin S."/>
            <person name="Khazanovich D."/>
            <person name="Kisner P."/>
            <person name="Lance K."/>
            <person name="Lara M."/>
            <person name="Lee W."/>
            <person name="Lennon N."/>
            <person name="Letendre F."/>
            <person name="LeVine R."/>
            <person name="Lipovsky A."/>
            <person name="Liu X."/>
            <person name="Liu J."/>
            <person name="Liu S."/>
            <person name="Lokyitsang T."/>
            <person name="Lokyitsang Y."/>
            <person name="Lubonja R."/>
            <person name="Lui A."/>
            <person name="MacDonald P."/>
            <person name="Magnisalis V."/>
            <person name="Maru K."/>
            <person name="Matthews C."/>
            <person name="McCusker W."/>
            <person name="McDonough S."/>
            <person name="Mehta T."/>
            <person name="Meldrim J."/>
            <person name="Meneus L."/>
            <person name="Mihai O."/>
            <person name="Mihalev A."/>
            <person name="Mihova T."/>
            <person name="Mittelman R."/>
            <person name="Mlenga V."/>
            <person name="Montmayeur A."/>
            <person name="Mulrain L."/>
            <person name="Navidi A."/>
            <person name="Naylor J."/>
            <person name="Negash T."/>
            <person name="Nguyen T."/>
            <person name="Nguyen N."/>
            <person name="Nicol R."/>
            <person name="Norbu C."/>
            <person name="Norbu N."/>
            <person name="Novod N."/>
            <person name="O'Neill B."/>
            <person name="Osman S."/>
            <person name="Markiewicz E."/>
            <person name="Oyono O.L."/>
            <person name="Patti C."/>
            <person name="Phunkhang P."/>
            <person name="Pierre F."/>
            <person name="Priest M."/>
            <person name="Raghuraman S."/>
            <person name="Rege F."/>
            <person name="Reyes R."/>
            <person name="Rise C."/>
            <person name="Rogov P."/>
            <person name="Ross K."/>
            <person name="Ryan E."/>
            <person name="Settipalli S."/>
            <person name="Shea T."/>
            <person name="Sherpa N."/>
            <person name="Shi L."/>
            <person name="Shih D."/>
            <person name="Sparrow T."/>
            <person name="Spaulding J."/>
            <person name="Stalker J."/>
            <person name="Stange-Thomann N."/>
            <person name="Stavropoulos S."/>
            <person name="Stone C."/>
            <person name="Strader C."/>
            <person name="Tesfaye S."/>
            <person name="Thomson T."/>
            <person name="Thoulutsang Y."/>
            <person name="Thoulutsang D."/>
            <person name="Topham K."/>
            <person name="Topping I."/>
            <person name="Tsamla T."/>
            <person name="Vassiliev H."/>
            <person name="Vo A."/>
            <person name="Wangchuk T."/>
            <person name="Wangdi T."/>
            <person name="Weiand M."/>
            <person name="Wilkinson J."/>
            <person name="Wilson A."/>
            <person name="Yadav S."/>
            <person name="Young G."/>
            <person name="Yu Q."/>
            <person name="Zembek L."/>
            <person name="Zhong D."/>
            <person name="Zimmer A."/>
            <person name="Zwirko Z."/>
            <person name="Jaffe D.B."/>
            <person name="Alvarez P."/>
            <person name="Brockman W."/>
            <person name="Butler J."/>
            <person name="Chin C."/>
            <person name="Gnerre S."/>
            <person name="Grabherr M."/>
            <person name="Kleber M."/>
            <person name="Mauceli E."/>
            <person name="MacCallum I."/>
        </authorList>
    </citation>
    <scope>NUCLEOTIDE SEQUENCE [LARGE SCALE GENOMIC DNA]</scope>
    <source>
        <strain evidence="8">MSH-3 / Tucson 14011-0111.49</strain>
    </source>
</reference>
<evidence type="ECO:0000256" key="3">
    <source>
        <dbReference type="ARBA" id="ARBA00032374"/>
    </source>
</evidence>
<organism evidence="8">
    <name type="scientific">Drosophila persimilis</name>
    <name type="common">Fruit fly</name>
    <dbReference type="NCBI Taxonomy" id="7234"/>
    <lineage>
        <taxon>Eukaryota</taxon>
        <taxon>Metazoa</taxon>
        <taxon>Ecdysozoa</taxon>
        <taxon>Arthropoda</taxon>
        <taxon>Hexapoda</taxon>
        <taxon>Insecta</taxon>
        <taxon>Pterygota</taxon>
        <taxon>Neoptera</taxon>
        <taxon>Endopterygota</taxon>
        <taxon>Diptera</taxon>
        <taxon>Brachycera</taxon>
        <taxon>Muscomorpha</taxon>
        <taxon>Ephydroidea</taxon>
        <taxon>Drosophilidae</taxon>
        <taxon>Drosophila</taxon>
        <taxon>Sophophora</taxon>
    </lineage>
</organism>
<gene>
    <name evidence="7" type="primary">Dper\GL13232</name>
    <name evidence="7" type="ORF">Dper_GL13232</name>
</gene>
<evidence type="ECO:0000313" key="8">
    <source>
        <dbReference type="Proteomes" id="UP000008744"/>
    </source>
</evidence>
<dbReference type="Gene3D" id="1.20.1260.60">
    <property type="entry name" value="Vacuolar protein sorting-associated protein Ist1"/>
    <property type="match status" value="1"/>
</dbReference>
<dbReference type="InterPro" id="IPR042277">
    <property type="entry name" value="IST1-like"/>
</dbReference>
<evidence type="ECO:0000256" key="1">
    <source>
        <dbReference type="ARBA" id="ARBA00005536"/>
    </source>
</evidence>
<dbReference type="HOGENOM" id="CLU_2242626_0_0_1"/>
<evidence type="ECO:0000256" key="2">
    <source>
        <dbReference type="ARBA" id="ARBA00014513"/>
    </source>
</evidence>
<comment type="function">
    <text evidence="4">ESCRT-III-like protein involved in cytokinesis, nuclear envelope reassembly and endosomal tubulation. Is required for efficient abscission during cytokinesis. Involved in recruiting VPS4A and/or VPS4B to the midbody of dividing cells. During late anaphase, involved in nuclear envelope reassembly and mitotic spindle disassembly together with the ESCRT-III complex: IST1 acts by mediating the recruitment of SPAST to the nuclear membrane, leading to microtubule severing. Recruited to the reforming nuclear envelope (NE) during anaphase by LEMD2. Regulates early endosomal tubulation together with the ESCRT-III complex by mediating the recruitment of SPAST.</text>
</comment>
<dbReference type="Proteomes" id="UP000008744">
    <property type="component" value="Unassembled WGS sequence"/>
</dbReference>
<dbReference type="PANTHER" id="PTHR12161:SF5">
    <property type="entry name" value="IST1 HOMOLOG"/>
    <property type="match status" value="1"/>
</dbReference>
<sequence length="124" mass="13997">MFSSGPNYNKLKTNLRLALNRLKLLEKKKAELTQKSRKEIADYLATGKTERARIRVEHIIREDYLVEAMEMVEMYCDLLLARFGLITQMKELDSGIAEPVASLVWFAGAPTAPAPRGSLCVPRS</sequence>
<name>B4H7B1_DROPE</name>
<comment type="similarity">
    <text evidence="1">Belongs to the IST1 family.</text>
</comment>
<protein>
    <recommendedName>
        <fullName evidence="2">IST1 homolog</fullName>
    </recommendedName>
    <alternativeName>
        <fullName evidence="3">Charged multivesicular body protein 8</fullName>
    </alternativeName>
</protein>
<dbReference type="PANTHER" id="PTHR12161">
    <property type="entry name" value="IST1 FAMILY MEMBER"/>
    <property type="match status" value="1"/>
</dbReference>
<accession>B4H7B1</accession>
<dbReference type="STRING" id="7234.B4H7B1"/>
<dbReference type="Pfam" id="PF03398">
    <property type="entry name" value="Ist1"/>
    <property type="match status" value="1"/>
</dbReference>
<dbReference type="OMA" id="PQGDEKM"/>
<keyword evidence="8" id="KW-1185">Reference proteome</keyword>
<evidence type="ECO:0000313" key="7">
    <source>
        <dbReference type="EMBL" id="EDW33717.1"/>
    </source>
</evidence>